<accession>A0ABV4BS89</accession>
<sequence>MAKNTEHLGLYEKESTDGNDTFNVQAMMNDNWDKIDQFAKNTDDKILNLGATSNSGNAYSVSAPSSFILQDGQLLLVKFNADSTGAISLNVGGTGAKSVKDYFKNPVTNVSADLPAILSYESSSDSFILSGKGGDGTAVSNDIRLGKTATTKNGLVTGTLDLSNVTSDNLRSGVVIDGVTGKSSVIDTADGTATAPQIRQGQTAYVNGAKVTGTNPVQATGAQTITPGTSDVVKPAGIYDGDITIKGDINLVASNVISGKSIFGVAGIVEEKQEFSDYLKNYNASNLQPIGYFENEGMWASKTDTATSANNIAILYNNIGNIVKQVINPDSTGCYLPIQVSKNYILWLGHGSFSQHIQITDKNGTIIKNITLTNSPYSCGFKEVSGGLRIYCESANSFTIYDMNGNQIGYFTATHGINYCTAYIPTKNGMIFSGGATGSPYTSYVLYINDSDNTFKDIFYSASAIISCMFMFSNSLQL</sequence>
<evidence type="ECO:0000313" key="1">
    <source>
        <dbReference type="EMBL" id="MEY8001625.1"/>
    </source>
</evidence>
<keyword evidence="2" id="KW-1185">Reference proteome</keyword>
<reference evidence="1 2" key="1">
    <citation type="submission" date="2024-08" db="EMBL/GenBank/DDBJ databases">
        <title>Clostridium lapicellarii sp. nov., and Clostridium renhuaiense sp. nov., two species isolated from the mud in a fermentation cellar used for producing sauce-flavour Chinese liquors.</title>
        <authorList>
            <person name="Yang F."/>
            <person name="Wang H."/>
            <person name="Chen L.Q."/>
            <person name="Zhou N."/>
            <person name="Lu J.J."/>
            <person name="Pu X.X."/>
            <person name="Wan B."/>
            <person name="Wang L."/>
            <person name="Liu S.J."/>
        </authorList>
    </citation>
    <scope>NUCLEOTIDE SEQUENCE [LARGE SCALE GENOMIC DNA]</scope>
    <source>
        <strain evidence="1 2">MT-5</strain>
    </source>
</reference>
<name>A0ABV4BS89_9CLOT</name>
<comment type="caution">
    <text evidence="1">The sequence shown here is derived from an EMBL/GenBank/DDBJ whole genome shotgun (WGS) entry which is preliminary data.</text>
</comment>
<dbReference type="Proteomes" id="UP001564657">
    <property type="component" value="Unassembled WGS sequence"/>
</dbReference>
<dbReference type="EMBL" id="JBGEWD010000021">
    <property type="protein sequence ID" value="MEY8001625.1"/>
    <property type="molecule type" value="Genomic_DNA"/>
</dbReference>
<evidence type="ECO:0000313" key="2">
    <source>
        <dbReference type="Proteomes" id="UP001564657"/>
    </source>
</evidence>
<dbReference type="RefSeq" id="WP_369705518.1">
    <property type="nucleotide sequence ID" value="NZ_JBGEWD010000021.1"/>
</dbReference>
<proteinExistence type="predicted"/>
<gene>
    <name evidence="1" type="ORF">AB8U03_15755</name>
</gene>
<protein>
    <submittedName>
        <fullName evidence="1">Uncharacterized protein</fullName>
    </submittedName>
</protein>
<organism evidence="1 2">
    <name type="scientific">Clostridium moutaii</name>
    <dbReference type="NCBI Taxonomy" id="3240932"/>
    <lineage>
        <taxon>Bacteria</taxon>
        <taxon>Bacillati</taxon>
        <taxon>Bacillota</taxon>
        <taxon>Clostridia</taxon>
        <taxon>Eubacteriales</taxon>
        <taxon>Clostridiaceae</taxon>
        <taxon>Clostridium</taxon>
    </lineage>
</organism>